<comment type="caution">
    <text evidence="2">The sequence shown here is derived from an EMBL/GenBank/DDBJ whole genome shotgun (WGS) entry which is preliminary data.</text>
</comment>
<feature type="compositionally biased region" description="Polar residues" evidence="1">
    <location>
        <begin position="96"/>
        <end position="110"/>
    </location>
</feature>
<feature type="compositionally biased region" description="Basic residues" evidence="1">
    <location>
        <begin position="128"/>
        <end position="139"/>
    </location>
</feature>
<gene>
    <name evidence="2" type="ORF">VKT23_012435</name>
</gene>
<feature type="region of interest" description="Disordered" evidence="1">
    <location>
        <begin position="1"/>
        <end position="148"/>
    </location>
</feature>
<feature type="region of interest" description="Disordered" evidence="1">
    <location>
        <begin position="199"/>
        <end position="221"/>
    </location>
</feature>
<proteinExistence type="predicted"/>
<evidence type="ECO:0000313" key="2">
    <source>
        <dbReference type="EMBL" id="KAK7451756.1"/>
    </source>
</evidence>
<accession>A0ABR1J9E7</accession>
<dbReference type="EMBL" id="JBANRG010000030">
    <property type="protein sequence ID" value="KAK7451756.1"/>
    <property type="molecule type" value="Genomic_DNA"/>
</dbReference>
<protein>
    <submittedName>
        <fullName evidence="2">Uncharacterized protein</fullName>
    </submittedName>
</protein>
<evidence type="ECO:0000256" key="1">
    <source>
        <dbReference type="SAM" id="MobiDB-lite"/>
    </source>
</evidence>
<name>A0ABR1J9E7_9AGAR</name>
<feature type="compositionally biased region" description="Acidic residues" evidence="1">
    <location>
        <begin position="49"/>
        <end position="59"/>
    </location>
</feature>
<reference evidence="2 3" key="1">
    <citation type="submission" date="2024-01" db="EMBL/GenBank/DDBJ databases">
        <title>A draft genome for the cacao thread blight pathogen Marasmiellus scandens.</title>
        <authorList>
            <person name="Baruah I.K."/>
            <person name="Leung J."/>
            <person name="Bukari Y."/>
            <person name="Amoako-Attah I."/>
            <person name="Meinhardt L.W."/>
            <person name="Bailey B.A."/>
            <person name="Cohen S.P."/>
        </authorList>
    </citation>
    <scope>NUCLEOTIDE SEQUENCE [LARGE SCALE GENOMIC DNA]</scope>
    <source>
        <strain evidence="2 3">GH-19</strain>
    </source>
</reference>
<keyword evidence="3" id="KW-1185">Reference proteome</keyword>
<organism evidence="2 3">
    <name type="scientific">Marasmiellus scandens</name>
    <dbReference type="NCBI Taxonomy" id="2682957"/>
    <lineage>
        <taxon>Eukaryota</taxon>
        <taxon>Fungi</taxon>
        <taxon>Dikarya</taxon>
        <taxon>Basidiomycota</taxon>
        <taxon>Agaricomycotina</taxon>
        <taxon>Agaricomycetes</taxon>
        <taxon>Agaricomycetidae</taxon>
        <taxon>Agaricales</taxon>
        <taxon>Marasmiineae</taxon>
        <taxon>Omphalotaceae</taxon>
        <taxon>Marasmiellus</taxon>
    </lineage>
</organism>
<sequence length="221" mass="24253">MPRSKQKINTPRSIRHVHFENEDNYADPIASVQPRRTRRSRAAIVQCQDPDEDNADDPFIDQPAQNKPKSKSGTSGEQSFYPRAVSFADSDDEMITQLNTPSCPPSQHTQKGPRPHEVPIPLTGLPPPRKKHTQAHKQHNNPPSTPICARADKRVLESSDEDDFVEEQIQAGLGELDSIALSRSGGHIPVTPCSTARMHPSNFAAPVTDVPQAGPHSKNSG</sequence>
<feature type="compositionally biased region" description="Polar residues" evidence="1">
    <location>
        <begin position="63"/>
        <end position="78"/>
    </location>
</feature>
<dbReference type="Proteomes" id="UP001498398">
    <property type="component" value="Unassembled WGS sequence"/>
</dbReference>
<evidence type="ECO:0000313" key="3">
    <source>
        <dbReference type="Proteomes" id="UP001498398"/>
    </source>
</evidence>